<protein>
    <submittedName>
        <fullName evidence="2">Uncharacterized protein</fullName>
    </submittedName>
</protein>
<feature type="compositionally biased region" description="Pro residues" evidence="1">
    <location>
        <begin position="29"/>
        <end position="42"/>
    </location>
</feature>
<proteinExistence type="predicted"/>
<comment type="caution">
    <text evidence="2">The sequence shown here is derived from an EMBL/GenBank/DDBJ whole genome shotgun (WGS) entry which is preliminary data.</text>
</comment>
<evidence type="ECO:0000256" key="1">
    <source>
        <dbReference type="SAM" id="MobiDB-lite"/>
    </source>
</evidence>
<evidence type="ECO:0000313" key="3">
    <source>
        <dbReference type="Proteomes" id="UP000729402"/>
    </source>
</evidence>
<reference evidence="2" key="1">
    <citation type="journal article" date="2021" name="bioRxiv">
        <title>Whole Genome Assembly and Annotation of Northern Wild Rice, Zizania palustris L., Supports a Whole Genome Duplication in the Zizania Genus.</title>
        <authorList>
            <person name="Haas M."/>
            <person name="Kono T."/>
            <person name="Macchietto M."/>
            <person name="Millas R."/>
            <person name="McGilp L."/>
            <person name="Shao M."/>
            <person name="Duquette J."/>
            <person name="Hirsch C.N."/>
            <person name="Kimball J."/>
        </authorList>
    </citation>
    <scope>NUCLEOTIDE SEQUENCE</scope>
    <source>
        <tissue evidence="2">Fresh leaf tissue</tissue>
    </source>
</reference>
<feature type="region of interest" description="Disordered" evidence="1">
    <location>
        <begin position="1"/>
        <end position="94"/>
    </location>
</feature>
<organism evidence="2 3">
    <name type="scientific">Zizania palustris</name>
    <name type="common">Northern wild rice</name>
    <dbReference type="NCBI Taxonomy" id="103762"/>
    <lineage>
        <taxon>Eukaryota</taxon>
        <taxon>Viridiplantae</taxon>
        <taxon>Streptophyta</taxon>
        <taxon>Embryophyta</taxon>
        <taxon>Tracheophyta</taxon>
        <taxon>Spermatophyta</taxon>
        <taxon>Magnoliopsida</taxon>
        <taxon>Liliopsida</taxon>
        <taxon>Poales</taxon>
        <taxon>Poaceae</taxon>
        <taxon>BOP clade</taxon>
        <taxon>Oryzoideae</taxon>
        <taxon>Oryzeae</taxon>
        <taxon>Zizaniinae</taxon>
        <taxon>Zizania</taxon>
    </lineage>
</organism>
<dbReference type="EMBL" id="JAAALK010000287">
    <property type="protein sequence ID" value="KAG8059515.1"/>
    <property type="molecule type" value="Genomic_DNA"/>
</dbReference>
<gene>
    <name evidence="2" type="ORF">GUJ93_ZPchr0002g26500</name>
</gene>
<evidence type="ECO:0000313" key="2">
    <source>
        <dbReference type="EMBL" id="KAG8059515.1"/>
    </source>
</evidence>
<sequence length="94" mass="9574">MVPEAEAAENSVAASGISSESSMEVVLAIPPPSPPSPPPPPSVDAGQANLILPIHLPAAQAPQHDPPQLLRPPIRLVYSRRPKASGPPVSALAA</sequence>
<feature type="compositionally biased region" description="Low complexity" evidence="1">
    <location>
        <begin position="55"/>
        <end position="68"/>
    </location>
</feature>
<reference evidence="2" key="2">
    <citation type="submission" date="2021-02" db="EMBL/GenBank/DDBJ databases">
        <authorList>
            <person name="Kimball J.A."/>
            <person name="Haas M.W."/>
            <person name="Macchietto M."/>
            <person name="Kono T."/>
            <person name="Duquette J."/>
            <person name="Shao M."/>
        </authorList>
    </citation>
    <scope>NUCLEOTIDE SEQUENCE</scope>
    <source>
        <tissue evidence="2">Fresh leaf tissue</tissue>
    </source>
</reference>
<feature type="compositionally biased region" description="Low complexity" evidence="1">
    <location>
        <begin position="1"/>
        <end position="26"/>
    </location>
</feature>
<dbReference type="Proteomes" id="UP000729402">
    <property type="component" value="Unassembled WGS sequence"/>
</dbReference>
<keyword evidence="3" id="KW-1185">Reference proteome</keyword>
<name>A0A8J5SAG1_ZIZPA</name>
<accession>A0A8J5SAG1</accession>
<dbReference type="AlphaFoldDB" id="A0A8J5SAG1"/>